<dbReference type="GO" id="GO:0032259">
    <property type="term" value="P:methylation"/>
    <property type="evidence" value="ECO:0007669"/>
    <property type="project" value="UniProtKB-KW"/>
</dbReference>
<dbReference type="OrthoDB" id="411785at2759"/>
<evidence type="ECO:0008006" key="6">
    <source>
        <dbReference type="Google" id="ProtNLM"/>
    </source>
</evidence>
<evidence type="ECO:0000256" key="3">
    <source>
        <dbReference type="ARBA" id="ARBA00022679"/>
    </source>
</evidence>
<dbReference type="PANTHER" id="PTHR12176">
    <property type="entry name" value="SAM-DEPENDENT METHYLTRANSFERASE SUPERFAMILY PROTEIN"/>
    <property type="match status" value="1"/>
</dbReference>
<dbReference type="InterPro" id="IPR051419">
    <property type="entry name" value="Lys/N-term_MeTrsfase_sf"/>
</dbReference>
<dbReference type="InterPro" id="IPR029063">
    <property type="entry name" value="SAM-dependent_MTases_sf"/>
</dbReference>
<keyword evidence="2" id="KW-0489">Methyltransferase</keyword>
<evidence type="ECO:0000256" key="1">
    <source>
        <dbReference type="ARBA" id="ARBA00008361"/>
    </source>
</evidence>
<comment type="similarity">
    <text evidence="1">Belongs to the methyltransferase superfamily.</text>
</comment>
<keyword evidence="3" id="KW-0808">Transferase</keyword>
<sequence length="294" mass="33076">MDLTSGSQVDMPPSYGSQEYWNKRFTSEVEPFEWLGAPHVIDPFLKDALSSSTEDEPKLLHIGCGTSMLSYHLRTVTKSPHQIHNVDYSHVAIDLGRRREKELDRNDRFEDSQSINGGAGTSMRWDAVDLLDHKSVLAVFKPQAYSVIVDKSTSDCIACIDDVRLPLPYPIDIPSDTPLDLSLHETPEPVHPLHILAVHLAYATKPGARWVALSYSSDRFPFVDGLYSSRPHVSGFPDTGMLWKLVSKEEIESEEKQEKVVNATGTVTYKPKISHWVYILRRTEVPLTVRGGHL</sequence>
<name>A0A7U2F727_PHANO</name>
<evidence type="ECO:0000256" key="2">
    <source>
        <dbReference type="ARBA" id="ARBA00022603"/>
    </source>
</evidence>
<dbReference type="KEGG" id="pno:SNOG_06743"/>
<evidence type="ECO:0000313" key="5">
    <source>
        <dbReference type="Proteomes" id="UP000663193"/>
    </source>
</evidence>
<evidence type="ECO:0000313" key="4">
    <source>
        <dbReference type="EMBL" id="QRC99806.1"/>
    </source>
</evidence>
<organism evidence="4 5">
    <name type="scientific">Phaeosphaeria nodorum (strain SN15 / ATCC MYA-4574 / FGSC 10173)</name>
    <name type="common">Glume blotch fungus</name>
    <name type="synonym">Parastagonospora nodorum</name>
    <dbReference type="NCBI Taxonomy" id="321614"/>
    <lineage>
        <taxon>Eukaryota</taxon>
        <taxon>Fungi</taxon>
        <taxon>Dikarya</taxon>
        <taxon>Ascomycota</taxon>
        <taxon>Pezizomycotina</taxon>
        <taxon>Dothideomycetes</taxon>
        <taxon>Pleosporomycetidae</taxon>
        <taxon>Pleosporales</taxon>
        <taxon>Pleosporineae</taxon>
        <taxon>Phaeosphaeriaceae</taxon>
        <taxon>Parastagonospora</taxon>
    </lineage>
</organism>
<keyword evidence="5" id="KW-1185">Reference proteome</keyword>
<accession>A0A7U2F727</accession>
<dbReference type="Proteomes" id="UP000663193">
    <property type="component" value="Chromosome 10"/>
</dbReference>
<dbReference type="EMBL" id="CP069032">
    <property type="protein sequence ID" value="QRC99806.1"/>
    <property type="molecule type" value="Genomic_DNA"/>
</dbReference>
<dbReference type="OMA" id="YHWCYLL"/>
<gene>
    <name evidence="4" type="ORF">JI435_067430</name>
</gene>
<dbReference type="GO" id="GO:0008168">
    <property type="term" value="F:methyltransferase activity"/>
    <property type="evidence" value="ECO:0007669"/>
    <property type="project" value="UniProtKB-KW"/>
</dbReference>
<dbReference type="SUPFAM" id="SSF53335">
    <property type="entry name" value="S-adenosyl-L-methionine-dependent methyltransferases"/>
    <property type="match status" value="1"/>
</dbReference>
<proteinExistence type="inferred from homology"/>
<dbReference type="FunFam" id="3.40.50.150:FF:000626">
    <property type="entry name" value="Uncharacterized protein"/>
    <property type="match status" value="1"/>
</dbReference>
<reference evidence="5" key="1">
    <citation type="journal article" date="2021" name="BMC Genomics">
        <title>Chromosome-level genome assembly and manually-curated proteome of model necrotroph Parastagonospora nodorum Sn15 reveals a genome-wide trove of candidate effector homologs, and redundancy of virulence-related functions within an accessory chromosome.</title>
        <authorList>
            <person name="Bertazzoni S."/>
            <person name="Jones D.A.B."/>
            <person name="Phan H.T."/>
            <person name="Tan K.-C."/>
            <person name="Hane J.K."/>
        </authorList>
    </citation>
    <scope>NUCLEOTIDE SEQUENCE [LARGE SCALE GENOMIC DNA]</scope>
    <source>
        <strain evidence="5">SN15 / ATCC MYA-4574 / FGSC 10173)</strain>
    </source>
</reference>
<protein>
    <recommendedName>
        <fullName evidence="6">Methyltransferase domain-containing protein</fullName>
    </recommendedName>
</protein>
<dbReference type="PANTHER" id="PTHR12176:SF84">
    <property type="entry name" value="METHYLTRANSFERASE DOMAIN-CONTAINING PROTEIN"/>
    <property type="match status" value="1"/>
</dbReference>
<dbReference type="VEuPathDB" id="FungiDB:JI435_067430"/>
<dbReference type="AlphaFoldDB" id="A0A7U2F727"/>
<dbReference type="RefSeq" id="XP_001797106.1">
    <property type="nucleotide sequence ID" value="XM_001797054.1"/>
</dbReference>
<dbReference type="Gene3D" id="3.40.50.150">
    <property type="entry name" value="Vaccinia Virus protein VP39"/>
    <property type="match status" value="1"/>
</dbReference>